<reference evidence="2" key="2">
    <citation type="submission" date="2025-09" db="UniProtKB">
        <authorList>
            <consortium name="Ensembl"/>
        </authorList>
    </citation>
    <scope>IDENTIFICATION</scope>
</reference>
<keyword evidence="3" id="KW-1185">Reference proteome</keyword>
<dbReference type="GeneTree" id="ENSGT00390000010376"/>
<dbReference type="Proteomes" id="UP000233160">
    <property type="component" value="Unassembled WGS sequence"/>
</dbReference>
<dbReference type="OMA" id="QEDCWRE"/>
<dbReference type="GeneID" id="105814324"/>
<dbReference type="GO" id="GO:0000776">
    <property type="term" value="C:kinetochore"/>
    <property type="evidence" value="ECO:0007669"/>
    <property type="project" value="InterPro"/>
</dbReference>
<dbReference type="PANTHER" id="PTHR31940">
    <property type="entry name" value="SMALL KINETOCHORE-ASSOCIATED PROTEIN"/>
    <property type="match status" value="1"/>
</dbReference>
<feature type="compositionally biased region" description="Basic and acidic residues" evidence="1">
    <location>
        <begin position="134"/>
        <end position="146"/>
    </location>
</feature>
<dbReference type="KEGG" id="pcoq:105814324"/>
<dbReference type="GO" id="GO:0035371">
    <property type="term" value="C:microtubule plus-end"/>
    <property type="evidence" value="ECO:0007669"/>
    <property type="project" value="TreeGrafter"/>
</dbReference>
<feature type="compositionally biased region" description="Basic and acidic residues" evidence="1">
    <location>
        <begin position="50"/>
        <end position="64"/>
    </location>
</feature>
<sequence>MAAPEAAAQDRVFRTAGLPTESEPQPLPSRYRKFPFKTEAADPLGGAAVEAEHLLNESDQDRGQEQQAPGAQPCRLVTMTSVVKTVYSLQPPSVPSVGLPADTQTRATSKSLLPVRFKEVDVPRHLHSGGSENDVMKITKPKRENGQMKVADTATRRNVKKG</sequence>
<dbReference type="GO" id="GO:0034451">
    <property type="term" value="C:centriolar satellite"/>
    <property type="evidence" value="ECO:0007669"/>
    <property type="project" value="TreeGrafter"/>
</dbReference>
<dbReference type="GO" id="GO:0000070">
    <property type="term" value="P:mitotic sister chromatid segregation"/>
    <property type="evidence" value="ECO:0007669"/>
    <property type="project" value="TreeGrafter"/>
</dbReference>
<evidence type="ECO:0000313" key="2">
    <source>
        <dbReference type="Ensembl" id="ENSPCOP00000019891.1"/>
    </source>
</evidence>
<dbReference type="CTD" id="90417"/>
<feature type="region of interest" description="Disordered" evidence="1">
    <location>
        <begin position="123"/>
        <end position="162"/>
    </location>
</feature>
<dbReference type="GO" id="GO:0007051">
    <property type="term" value="P:spindle organization"/>
    <property type="evidence" value="ECO:0007669"/>
    <property type="project" value="InterPro"/>
</dbReference>
<dbReference type="STRING" id="379532.ENSPCOP00000019891"/>
<feature type="region of interest" description="Disordered" evidence="1">
    <location>
        <begin position="1"/>
        <end position="73"/>
    </location>
</feature>
<reference evidence="2" key="1">
    <citation type="submission" date="2025-08" db="UniProtKB">
        <authorList>
            <consortium name="Ensembl"/>
        </authorList>
    </citation>
    <scope>IDENTIFICATION</scope>
</reference>
<accession>A0A2K6G0Y7</accession>
<evidence type="ECO:0000256" key="1">
    <source>
        <dbReference type="SAM" id="MobiDB-lite"/>
    </source>
</evidence>
<dbReference type="OrthoDB" id="9940269at2759"/>
<organism evidence="2 3">
    <name type="scientific">Propithecus coquereli</name>
    <name type="common">Coquerel's sifaka</name>
    <name type="synonym">Propithecus verreauxi coquereli</name>
    <dbReference type="NCBI Taxonomy" id="379532"/>
    <lineage>
        <taxon>Eukaryota</taxon>
        <taxon>Metazoa</taxon>
        <taxon>Chordata</taxon>
        <taxon>Craniata</taxon>
        <taxon>Vertebrata</taxon>
        <taxon>Euteleostomi</taxon>
        <taxon>Mammalia</taxon>
        <taxon>Eutheria</taxon>
        <taxon>Euarchontoglires</taxon>
        <taxon>Primates</taxon>
        <taxon>Strepsirrhini</taxon>
        <taxon>Lemuriformes</taxon>
        <taxon>Indriidae</taxon>
        <taxon>Propithecus</taxon>
    </lineage>
</organism>
<name>A0A2K6G0Y7_PROCO</name>
<protein>
    <recommendedName>
        <fullName evidence="4">KNSTRN</fullName>
    </recommendedName>
</protein>
<proteinExistence type="predicted"/>
<dbReference type="PANTHER" id="PTHR31940:SF2">
    <property type="entry name" value="SMALL KINETOCHORE-ASSOCIATED PROTEIN"/>
    <property type="match status" value="1"/>
</dbReference>
<dbReference type="RefSeq" id="XP_012504707.1">
    <property type="nucleotide sequence ID" value="XM_012649253.1"/>
</dbReference>
<dbReference type="Ensembl" id="ENSPCOT00000030542.1">
    <property type="protein sequence ID" value="ENSPCOP00000019891.1"/>
    <property type="gene ID" value="ENSPCOG00000021904.1"/>
</dbReference>
<dbReference type="AlphaFoldDB" id="A0A2K6G0Y7"/>
<evidence type="ECO:0000313" key="3">
    <source>
        <dbReference type="Proteomes" id="UP000233160"/>
    </source>
</evidence>
<evidence type="ECO:0008006" key="4">
    <source>
        <dbReference type="Google" id="ProtNLM"/>
    </source>
</evidence>
<dbReference type="GO" id="GO:0072686">
    <property type="term" value="C:mitotic spindle"/>
    <property type="evidence" value="ECO:0007669"/>
    <property type="project" value="TreeGrafter"/>
</dbReference>
<dbReference type="InterPro" id="IPR033373">
    <property type="entry name" value="SKAP"/>
</dbReference>
<dbReference type="GO" id="GO:0051988">
    <property type="term" value="P:regulation of attachment of spindle microtubules to kinetochore"/>
    <property type="evidence" value="ECO:0007669"/>
    <property type="project" value="InterPro"/>
</dbReference>